<dbReference type="InterPro" id="IPR001130">
    <property type="entry name" value="TatD-like"/>
</dbReference>
<dbReference type="OrthoDB" id="9810005at2"/>
<dbReference type="EC" id="3.1.21.-" evidence="5"/>
<protein>
    <submittedName>
        <fullName evidence="5">Putative deoxyribonuclease YcfH</fullName>
        <ecNumber evidence="5">3.1.21.-</ecNumber>
    </submittedName>
</protein>
<gene>
    <name evidence="5" type="primary">ycfH</name>
    <name evidence="5" type="ORF">SMSP2_01163</name>
</gene>
<dbReference type="GO" id="GO:0016788">
    <property type="term" value="F:hydrolase activity, acting on ester bonds"/>
    <property type="evidence" value="ECO:0007669"/>
    <property type="project" value="InterPro"/>
</dbReference>
<dbReference type="PANTHER" id="PTHR46124:SF2">
    <property type="entry name" value="D-AMINOACYL-TRNA DEACYLASE"/>
    <property type="match status" value="1"/>
</dbReference>
<feature type="binding site" evidence="4">
    <location>
        <position position="7"/>
    </location>
    <ligand>
        <name>a divalent metal cation</name>
        <dbReference type="ChEBI" id="CHEBI:60240"/>
        <label>1</label>
    </ligand>
</feature>
<keyword evidence="2 4" id="KW-0479">Metal-binding</keyword>
<keyword evidence="3 5" id="KW-0378">Hydrolase</keyword>
<dbReference type="EMBL" id="CP019646">
    <property type="protein sequence ID" value="AQQ70801.1"/>
    <property type="molecule type" value="Genomic_DNA"/>
</dbReference>
<dbReference type="CDD" id="cd01310">
    <property type="entry name" value="TatD_DNAse"/>
    <property type="match status" value="1"/>
</dbReference>
<evidence type="ECO:0000256" key="4">
    <source>
        <dbReference type="PIRSR" id="PIRSR005902-1"/>
    </source>
</evidence>
<dbReference type="PROSITE" id="PS01091">
    <property type="entry name" value="TATD_3"/>
    <property type="match status" value="1"/>
</dbReference>
<dbReference type="Pfam" id="PF01026">
    <property type="entry name" value="TatD_DNase"/>
    <property type="match status" value="1"/>
</dbReference>
<dbReference type="GO" id="GO:0005829">
    <property type="term" value="C:cytosol"/>
    <property type="evidence" value="ECO:0007669"/>
    <property type="project" value="TreeGrafter"/>
</dbReference>
<dbReference type="AlphaFoldDB" id="A0A1Q2MDM9"/>
<proteinExistence type="inferred from homology"/>
<feature type="binding site" evidence="4">
    <location>
        <position position="129"/>
    </location>
    <ligand>
        <name>a divalent metal cation</name>
        <dbReference type="ChEBI" id="CHEBI:60240"/>
        <label>2</label>
    </ligand>
</feature>
<name>A0A1Q2MDM9_9BACT</name>
<evidence type="ECO:0000313" key="5">
    <source>
        <dbReference type="EMBL" id="AQQ70801.1"/>
    </source>
</evidence>
<feature type="binding site" evidence="4">
    <location>
        <position position="9"/>
    </location>
    <ligand>
        <name>a divalent metal cation</name>
        <dbReference type="ChEBI" id="CHEBI:60240"/>
        <label>1</label>
    </ligand>
</feature>
<dbReference type="InterPro" id="IPR032466">
    <property type="entry name" value="Metal_Hydrolase"/>
</dbReference>
<dbReference type="SUPFAM" id="SSF51556">
    <property type="entry name" value="Metallo-dependent hydrolases"/>
    <property type="match status" value="1"/>
</dbReference>
<feature type="binding site" evidence="4">
    <location>
        <position position="154"/>
    </location>
    <ligand>
        <name>a divalent metal cation</name>
        <dbReference type="ChEBI" id="CHEBI:60240"/>
        <label>2</label>
    </ligand>
</feature>
<dbReference type="GO" id="GO:0004536">
    <property type="term" value="F:DNA nuclease activity"/>
    <property type="evidence" value="ECO:0007669"/>
    <property type="project" value="InterPro"/>
</dbReference>
<dbReference type="PANTHER" id="PTHR46124">
    <property type="entry name" value="D-AMINOACYL-TRNA DEACYLASE"/>
    <property type="match status" value="1"/>
</dbReference>
<dbReference type="GO" id="GO:0046872">
    <property type="term" value="F:metal ion binding"/>
    <property type="evidence" value="ECO:0007669"/>
    <property type="project" value="UniProtKB-KW"/>
</dbReference>
<dbReference type="InterPro" id="IPR018228">
    <property type="entry name" value="DNase_TatD-rel_CS"/>
</dbReference>
<dbReference type="PROSITE" id="PS01090">
    <property type="entry name" value="TATD_2"/>
    <property type="match status" value="1"/>
</dbReference>
<keyword evidence="6" id="KW-1185">Reference proteome</keyword>
<sequence>MSLIDTHAHLTFEGLVENLDDVLGRSRDAGVDTWVTVGTSPQENIKNIELARRYDNMYAAAGFHPHDARLITEDDLQALSKQINDDKVVALGEIGLDYHYNYSEPQIQQDIFRKQLEIAAAAGMPVILHSREAFEDTFAILTEYMPRLKDVVFHCFGGGAAEAQRAVEMGCYISFTGTVTFKNADTAREAATAVPLERLMVETDCPFMSPAPMRKQRTNEPALMIHTATKLAELHNTELEEIARVTTRNAVRFFGLKQ</sequence>
<dbReference type="PIRSF" id="PIRSF005902">
    <property type="entry name" value="DNase_TatD"/>
    <property type="match status" value="1"/>
</dbReference>
<evidence type="ECO:0000256" key="1">
    <source>
        <dbReference type="ARBA" id="ARBA00009275"/>
    </source>
</evidence>
<accession>A0A1Q2MDM9</accession>
<feature type="binding site" evidence="4">
    <location>
        <position position="204"/>
    </location>
    <ligand>
        <name>a divalent metal cation</name>
        <dbReference type="ChEBI" id="CHEBI:60240"/>
        <label>1</label>
    </ligand>
</feature>
<dbReference type="RefSeq" id="WP_146683038.1">
    <property type="nucleotide sequence ID" value="NZ_CP019646.1"/>
</dbReference>
<comment type="similarity">
    <text evidence="1">Belongs to the metallo-dependent hydrolases superfamily. TatD-type hydrolase family.</text>
</comment>
<evidence type="ECO:0000256" key="2">
    <source>
        <dbReference type="ARBA" id="ARBA00022723"/>
    </source>
</evidence>
<reference evidence="6" key="1">
    <citation type="submission" date="2017-02" db="EMBL/GenBank/DDBJ databases">
        <title>Comparative genomics and description of representatives of a novel lineage of planctomycetes thriving in anoxic sediments.</title>
        <authorList>
            <person name="Spring S."/>
            <person name="Bunk B."/>
            <person name="Sproer C."/>
        </authorList>
    </citation>
    <scope>NUCLEOTIDE SEQUENCE [LARGE SCALE GENOMIC DNA]</scope>
    <source>
        <strain evidence="6">SM-Chi-D1</strain>
    </source>
</reference>
<organism evidence="5 6">
    <name type="scientific">Limihaloglobus sulfuriphilus</name>
    <dbReference type="NCBI Taxonomy" id="1851148"/>
    <lineage>
        <taxon>Bacteria</taxon>
        <taxon>Pseudomonadati</taxon>
        <taxon>Planctomycetota</taxon>
        <taxon>Phycisphaerae</taxon>
        <taxon>Sedimentisphaerales</taxon>
        <taxon>Sedimentisphaeraceae</taxon>
        <taxon>Limihaloglobus</taxon>
    </lineage>
</organism>
<dbReference type="STRING" id="1851148.SMSP2_01163"/>
<evidence type="ECO:0000256" key="3">
    <source>
        <dbReference type="ARBA" id="ARBA00022801"/>
    </source>
</evidence>
<dbReference type="InterPro" id="IPR015991">
    <property type="entry name" value="TatD/YcfH-like"/>
</dbReference>
<evidence type="ECO:0000313" key="6">
    <source>
        <dbReference type="Proteomes" id="UP000188181"/>
    </source>
</evidence>
<dbReference type="FunFam" id="3.20.20.140:FF:000005">
    <property type="entry name" value="TatD family hydrolase"/>
    <property type="match status" value="1"/>
</dbReference>
<dbReference type="Proteomes" id="UP000188181">
    <property type="component" value="Chromosome"/>
</dbReference>
<feature type="binding site" evidence="4">
    <location>
        <position position="93"/>
    </location>
    <ligand>
        <name>a divalent metal cation</name>
        <dbReference type="ChEBI" id="CHEBI:60240"/>
        <label>1</label>
    </ligand>
</feature>
<dbReference type="KEGG" id="pbas:SMSP2_01163"/>
<dbReference type="Gene3D" id="3.20.20.140">
    <property type="entry name" value="Metal-dependent hydrolases"/>
    <property type="match status" value="1"/>
</dbReference>
<dbReference type="NCBIfam" id="TIGR00010">
    <property type="entry name" value="YchF/TatD family DNA exonuclease"/>
    <property type="match status" value="1"/>
</dbReference>